<dbReference type="EMBL" id="KN817518">
    <property type="protein sequence ID" value="KJA30182.1"/>
    <property type="molecule type" value="Genomic_DNA"/>
</dbReference>
<evidence type="ECO:0000256" key="4">
    <source>
        <dbReference type="ARBA" id="ARBA00022801"/>
    </source>
</evidence>
<sequence>MFATLGLFKGLSCPERLNCTRANCIYSHSPNLPLPKPLVAPVLPSTSAVALGKTKESTLTVPAKRPAVASPPKQTTNSAEPPRKLQKTGTTKKPIPVSTSSLNESGVPILRVNAARSQVAIPVRQTMLTSLYQHFIVLYEHLLPTNPSLASEHSIKQEQEVYDKSTKLTYRNAVIQCIAALKRREIPTSINHISVGTETDVADRINSQKTLAALHLSTDLLQALIHPVADLEKCGYFVAIPPGPGGEEPSMAGKIARCERCTQYFLVKRSEEAEECTYHWGKPYSARINAEKVRVYTCCSRPVAEGGGCSHGPHVFYESKVEELHSRHAFSFLSPSRSAEDSRLDVVALDCEMIYSTGGLRVARVSVVDGSGREVFDELVRMDDGVEVIDYNTRFSGITPENYATAHLTLSAVRERLDSLIDLDTILIGHALDNDLKTLRIIHHRCIDTALLFPHRAGLPYRRSLKDLVREKLGKMIQTAGASGHSSVEDASGTLDLVRWYILNKQKSAIQSGVSGVSI</sequence>
<dbReference type="InterPro" id="IPR012337">
    <property type="entry name" value="RNaseH-like_sf"/>
</dbReference>
<feature type="region of interest" description="Disordered" evidence="7">
    <location>
        <begin position="60"/>
        <end position="100"/>
    </location>
</feature>
<reference evidence="10" key="1">
    <citation type="submission" date="2014-04" db="EMBL/GenBank/DDBJ databases">
        <title>Evolutionary Origins and Diversification of the Mycorrhizal Mutualists.</title>
        <authorList>
            <consortium name="DOE Joint Genome Institute"/>
            <consortium name="Mycorrhizal Genomics Consortium"/>
            <person name="Kohler A."/>
            <person name="Kuo A."/>
            <person name="Nagy L.G."/>
            <person name="Floudas D."/>
            <person name="Copeland A."/>
            <person name="Barry K.W."/>
            <person name="Cichocki N."/>
            <person name="Veneault-Fourrey C."/>
            <person name="LaButti K."/>
            <person name="Lindquist E.A."/>
            <person name="Lipzen A."/>
            <person name="Lundell T."/>
            <person name="Morin E."/>
            <person name="Murat C."/>
            <person name="Riley R."/>
            <person name="Ohm R."/>
            <person name="Sun H."/>
            <person name="Tunlid A."/>
            <person name="Henrissat B."/>
            <person name="Grigoriev I.V."/>
            <person name="Hibbett D.S."/>
            <person name="Martin F."/>
        </authorList>
    </citation>
    <scope>NUCLEOTIDE SEQUENCE [LARGE SCALE GENOMIC DNA]</scope>
    <source>
        <strain evidence="10">FD-334 SS-4</strain>
    </source>
</reference>
<dbReference type="Gene3D" id="3.30.420.10">
    <property type="entry name" value="Ribonuclease H-like superfamily/Ribonuclease H"/>
    <property type="match status" value="1"/>
</dbReference>
<dbReference type="Pfam" id="PF00929">
    <property type="entry name" value="RNase_T"/>
    <property type="match status" value="1"/>
</dbReference>
<dbReference type="InterPro" id="IPR013520">
    <property type="entry name" value="Ribonucl_H"/>
</dbReference>
<gene>
    <name evidence="9" type="ORF">HYPSUDRAFT_1063167</name>
</gene>
<dbReference type="STRING" id="945553.A0A0D2LQ17"/>
<dbReference type="OMA" id="GQCTYHP"/>
<keyword evidence="4" id="KW-0378">Hydrolase</keyword>
<evidence type="ECO:0000313" key="10">
    <source>
        <dbReference type="Proteomes" id="UP000054270"/>
    </source>
</evidence>
<keyword evidence="10" id="KW-1185">Reference proteome</keyword>
<dbReference type="FunFam" id="3.30.420.10:FF:000031">
    <property type="entry name" value="RNA exonuclease 1"/>
    <property type="match status" value="1"/>
</dbReference>
<dbReference type="InterPro" id="IPR047021">
    <property type="entry name" value="REXO1/3/4-like"/>
</dbReference>
<keyword evidence="5" id="KW-0269">Exonuclease</keyword>
<dbReference type="PANTHER" id="PTHR12801">
    <property type="entry name" value="RNA EXONUCLEASE REXO1 / RECO3 FAMILY MEMBER-RELATED"/>
    <property type="match status" value="1"/>
</dbReference>
<organism evidence="9 10">
    <name type="scientific">Hypholoma sublateritium (strain FD-334 SS-4)</name>
    <dbReference type="NCBI Taxonomy" id="945553"/>
    <lineage>
        <taxon>Eukaryota</taxon>
        <taxon>Fungi</taxon>
        <taxon>Dikarya</taxon>
        <taxon>Basidiomycota</taxon>
        <taxon>Agaricomycotina</taxon>
        <taxon>Agaricomycetes</taxon>
        <taxon>Agaricomycetidae</taxon>
        <taxon>Agaricales</taxon>
        <taxon>Agaricineae</taxon>
        <taxon>Strophariaceae</taxon>
        <taxon>Hypholoma</taxon>
    </lineage>
</organism>
<name>A0A0D2LQ17_HYPSF</name>
<comment type="subcellular location">
    <subcellularLocation>
        <location evidence="1">Nucleus</location>
    </subcellularLocation>
</comment>
<evidence type="ECO:0000256" key="3">
    <source>
        <dbReference type="ARBA" id="ARBA00022722"/>
    </source>
</evidence>
<comment type="similarity">
    <text evidence="2">Belongs to the REXO1/REXO3 family.</text>
</comment>
<dbReference type="GO" id="GO:0005634">
    <property type="term" value="C:nucleus"/>
    <property type="evidence" value="ECO:0007669"/>
    <property type="project" value="UniProtKB-SubCell"/>
</dbReference>
<dbReference type="PANTHER" id="PTHR12801:SF115">
    <property type="entry name" value="FI18136P1-RELATED"/>
    <property type="match status" value="1"/>
</dbReference>
<evidence type="ECO:0000256" key="6">
    <source>
        <dbReference type="ARBA" id="ARBA00023242"/>
    </source>
</evidence>
<dbReference type="InterPro" id="IPR034922">
    <property type="entry name" value="REX1-like_exo"/>
</dbReference>
<dbReference type="AlphaFoldDB" id="A0A0D2LQ17"/>
<dbReference type="GO" id="GO:0010629">
    <property type="term" value="P:negative regulation of gene expression"/>
    <property type="evidence" value="ECO:0007669"/>
    <property type="project" value="UniProtKB-ARBA"/>
</dbReference>
<dbReference type="OrthoDB" id="8191639at2759"/>
<protein>
    <recommendedName>
        <fullName evidence="8">Exonuclease domain-containing protein</fullName>
    </recommendedName>
</protein>
<dbReference type="GO" id="GO:0003676">
    <property type="term" value="F:nucleic acid binding"/>
    <property type="evidence" value="ECO:0007669"/>
    <property type="project" value="InterPro"/>
</dbReference>
<feature type="domain" description="Exonuclease" evidence="8">
    <location>
        <begin position="345"/>
        <end position="507"/>
    </location>
</feature>
<evidence type="ECO:0000259" key="8">
    <source>
        <dbReference type="SMART" id="SM00479"/>
    </source>
</evidence>
<keyword evidence="3" id="KW-0540">Nuclease</keyword>
<dbReference type="Proteomes" id="UP000054270">
    <property type="component" value="Unassembled WGS sequence"/>
</dbReference>
<feature type="compositionally biased region" description="Polar residues" evidence="7">
    <location>
        <begin position="87"/>
        <end position="100"/>
    </location>
</feature>
<dbReference type="SUPFAM" id="SSF53098">
    <property type="entry name" value="Ribonuclease H-like"/>
    <property type="match status" value="1"/>
</dbReference>
<proteinExistence type="inferred from homology"/>
<keyword evidence="6" id="KW-0539">Nucleus</keyword>
<dbReference type="GO" id="GO:0004527">
    <property type="term" value="F:exonuclease activity"/>
    <property type="evidence" value="ECO:0007669"/>
    <property type="project" value="UniProtKB-KW"/>
</dbReference>
<evidence type="ECO:0000313" key="9">
    <source>
        <dbReference type="EMBL" id="KJA30182.1"/>
    </source>
</evidence>
<evidence type="ECO:0000256" key="1">
    <source>
        <dbReference type="ARBA" id="ARBA00004123"/>
    </source>
</evidence>
<dbReference type="InterPro" id="IPR036397">
    <property type="entry name" value="RNaseH_sf"/>
</dbReference>
<dbReference type="CDD" id="cd06145">
    <property type="entry name" value="REX1_like"/>
    <property type="match status" value="1"/>
</dbReference>
<accession>A0A0D2LQ17</accession>
<dbReference type="SMART" id="SM00479">
    <property type="entry name" value="EXOIII"/>
    <property type="match status" value="1"/>
</dbReference>
<evidence type="ECO:0000256" key="5">
    <source>
        <dbReference type="ARBA" id="ARBA00022839"/>
    </source>
</evidence>
<evidence type="ECO:0000256" key="2">
    <source>
        <dbReference type="ARBA" id="ARBA00006357"/>
    </source>
</evidence>
<evidence type="ECO:0000256" key="7">
    <source>
        <dbReference type="SAM" id="MobiDB-lite"/>
    </source>
</evidence>